<comment type="caution">
    <text evidence="3">The sequence shown here is derived from an EMBL/GenBank/DDBJ whole genome shotgun (WGS) entry which is preliminary data.</text>
</comment>
<dbReference type="EMBL" id="JAKOGI010001046">
    <property type="protein sequence ID" value="KAJ8428152.1"/>
    <property type="molecule type" value="Genomic_DNA"/>
</dbReference>
<evidence type="ECO:0000313" key="4">
    <source>
        <dbReference type="Proteomes" id="UP001153076"/>
    </source>
</evidence>
<keyword evidence="4" id="KW-1185">Reference proteome</keyword>
<accession>A0A9Q1GUN7</accession>
<feature type="region of interest" description="Disordered" evidence="1">
    <location>
        <begin position="68"/>
        <end position="115"/>
    </location>
</feature>
<sequence>MAEEAEAIATSGFSVSLCRAMKKKETEGPRESGLMRNKEEKMKRLGMGNAVLYSATAVLGLLCGMRKKKKDRGWKRSRAQHISVASDDVGDEETQAEGGEEGSKGGRGDEQNNENESVWPQSVHLMETHDMGIVDGKMGRVVGGDELDNRYDCCILLPNNGRQPDRPPSNQRES</sequence>
<evidence type="ECO:0000313" key="3">
    <source>
        <dbReference type="EMBL" id="KAJ8428152.1"/>
    </source>
</evidence>
<protein>
    <recommendedName>
        <fullName evidence="5">Transmembrane protein</fullName>
    </recommendedName>
</protein>
<keyword evidence="2" id="KW-1133">Transmembrane helix</keyword>
<dbReference type="AlphaFoldDB" id="A0A9Q1GUN7"/>
<evidence type="ECO:0000256" key="1">
    <source>
        <dbReference type="SAM" id="MobiDB-lite"/>
    </source>
</evidence>
<dbReference type="OrthoDB" id="1614215at2759"/>
<reference evidence="3" key="1">
    <citation type="submission" date="2022-04" db="EMBL/GenBank/DDBJ databases">
        <title>Carnegiea gigantea Genome sequencing and assembly v2.</title>
        <authorList>
            <person name="Copetti D."/>
            <person name="Sanderson M.J."/>
            <person name="Burquez A."/>
            <person name="Wojciechowski M.F."/>
        </authorList>
    </citation>
    <scope>NUCLEOTIDE SEQUENCE</scope>
    <source>
        <strain evidence="3">SGP5-SGP5p</strain>
        <tissue evidence="3">Aerial part</tissue>
    </source>
</reference>
<feature type="compositionally biased region" description="Acidic residues" evidence="1">
    <location>
        <begin position="88"/>
        <end position="100"/>
    </location>
</feature>
<gene>
    <name evidence="3" type="ORF">Cgig2_011525</name>
</gene>
<name>A0A9Q1GUN7_9CARY</name>
<organism evidence="3 4">
    <name type="scientific">Carnegiea gigantea</name>
    <dbReference type="NCBI Taxonomy" id="171969"/>
    <lineage>
        <taxon>Eukaryota</taxon>
        <taxon>Viridiplantae</taxon>
        <taxon>Streptophyta</taxon>
        <taxon>Embryophyta</taxon>
        <taxon>Tracheophyta</taxon>
        <taxon>Spermatophyta</taxon>
        <taxon>Magnoliopsida</taxon>
        <taxon>eudicotyledons</taxon>
        <taxon>Gunneridae</taxon>
        <taxon>Pentapetalae</taxon>
        <taxon>Caryophyllales</taxon>
        <taxon>Cactineae</taxon>
        <taxon>Cactaceae</taxon>
        <taxon>Cactoideae</taxon>
        <taxon>Echinocereeae</taxon>
        <taxon>Carnegiea</taxon>
    </lineage>
</organism>
<feature type="transmembrane region" description="Helical" evidence="2">
    <location>
        <begin position="45"/>
        <end position="65"/>
    </location>
</feature>
<evidence type="ECO:0000256" key="2">
    <source>
        <dbReference type="SAM" id="Phobius"/>
    </source>
</evidence>
<feature type="compositionally biased region" description="Basic and acidic residues" evidence="1">
    <location>
        <begin position="101"/>
        <end position="110"/>
    </location>
</feature>
<keyword evidence="2" id="KW-0812">Transmembrane</keyword>
<evidence type="ECO:0008006" key="5">
    <source>
        <dbReference type="Google" id="ProtNLM"/>
    </source>
</evidence>
<feature type="compositionally biased region" description="Basic residues" evidence="1">
    <location>
        <begin position="68"/>
        <end position="79"/>
    </location>
</feature>
<dbReference type="Proteomes" id="UP001153076">
    <property type="component" value="Unassembled WGS sequence"/>
</dbReference>
<proteinExistence type="predicted"/>
<keyword evidence="2" id="KW-0472">Membrane</keyword>